<comment type="catalytic activity">
    <reaction evidence="4">
        <text>RX + glutathione = an S-substituted glutathione + a halide anion + H(+)</text>
        <dbReference type="Rhea" id="RHEA:16437"/>
        <dbReference type="ChEBI" id="CHEBI:15378"/>
        <dbReference type="ChEBI" id="CHEBI:16042"/>
        <dbReference type="ChEBI" id="CHEBI:17792"/>
        <dbReference type="ChEBI" id="CHEBI:57925"/>
        <dbReference type="ChEBI" id="CHEBI:90779"/>
        <dbReference type="EC" id="2.5.1.18"/>
    </reaction>
</comment>
<keyword evidence="8" id="KW-1185">Reference proteome</keyword>
<dbReference type="InterPro" id="IPR010987">
    <property type="entry name" value="Glutathione-S-Trfase_C-like"/>
</dbReference>
<evidence type="ECO:0000259" key="5">
    <source>
        <dbReference type="PROSITE" id="PS50404"/>
    </source>
</evidence>
<dbReference type="Gene3D" id="1.20.1050.130">
    <property type="match status" value="1"/>
</dbReference>
<dbReference type="InterPro" id="IPR004045">
    <property type="entry name" value="Glutathione_S-Trfase_N"/>
</dbReference>
<protein>
    <recommendedName>
        <fullName evidence="2">glutathione transferase</fullName>
        <ecNumber evidence="2">2.5.1.18</ecNumber>
    </recommendedName>
</protein>
<evidence type="ECO:0000256" key="4">
    <source>
        <dbReference type="ARBA" id="ARBA00047960"/>
    </source>
</evidence>
<evidence type="ECO:0000313" key="7">
    <source>
        <dbReference type="EMBL" id="KAK8856642.1"/>
    </source>
</evidence>
<dbReference type="InterPro" id="IPR036282">
    <property type="entry name" value="Glutathione-S-Trfase_C_sf"/>
</dbReference>
<dbReference type="PANTHER" id="PTHR44051:SF20">
    <property type="entry name" value="GLUTATHIONE TRANSFERASE 1 (EUROFUNG)"/>
    <property type="match status" value="1"/>
</dbReference>
<accession>A0ABR2I2L4</accession>
<comment type="caution">
    <text evidence="7">The sequence shown here is derived from an EMBL/GenBank/DDBJ whole genome shotgun (WGS) entry which is preliminary data.</text>
</comment>
<comment type="similarity">
    <text evidence="1">Belongs to the GST superfamily.</text>
</comment>
<evidence type="ECO:0000256" key="2">
    <source>
        <dbReference type="ARBA" id="ARBA00012452"/>
    </source>
</evidence>
<dbReference type="SUPFAM" id="SSF47616">
    <property type="entry name" value="GST C-terminal domain-like"/>
    <property type="match status" value="1"/>
</dbReference>
<proteinExistence type="inferred from homology"/>
<evidence type="ECO:0000259" key="6">
    <source>
        <dbReference type="PROSITE" id="PS50405"/>
    </source>
</evidence>
<keyword evidence="3" id="KW-0808">Transferase</keyword>
<evidence type="ECO:0000256" key="1">
    <source>
        <dbReference type="ARBA" id="ARBA00007409"/>
    </source>
</evidence>
<dbReference type="PROSITE" id="PS50405">
    <property type="entry name" value="GST_CTER"/>
    <property type="match status" value="1"/>
</dbReference>
<dbReference type="Pfam" id="PF00043">
    <property type="entry name" value="GST_C"/>
    <property type="match status" value="1"/>
</dbReference>
<dbReference type="EMBL" id="JAPCWZ010000007">
    <property type="protein sequence ID" value="KAK8856642.1"/>
    <property type="molecule type" value="Genomic_DNA"/>
</dbReference>
<dbReference type="InterPro" id="IPR040079">
    <property type="entry name" value="Glutathione_S-Trfase"/>
</dbReference>
<dbReference type="SUPFAM" id="SSF52833">
    <property type="entry name" value="Thioredoxin-like"/>
    <property type="match status" value="1"/>
</dbReference>
<gene>
    <name evidence="7" type="ORF">PGQ11_012554</name>
</gene>
<feature type="domain" description="GST N-terminal" evidence="5">
    <location>
        <begin position="57"/>
        <end position="143"/>
    </location>
</feature>
<dbReference type="PANTHER" id="PTHR44051">
    <property type="entry name" value="GLUTATHIONE S-TRANSFERASE-RELATED"/>
    <property type="match status" value="1"/>
</dbReference>
<reference evidence="7 8" key="1">
    <citation type="journal article" date="2024" name="IMA Fungus">
        <title>Apiospora arundinis, a panoply of carbohydrate-active enzymes and secondary metabolites.</title>
        <authorList>
            <person name="Sorensen T."/>
            <person name="Petersen C."/>
            <person name="Muurmann A.T."/>
            <person name="Christiansen J.V."/>
            <person name="Brundto M.L."/>
            <person name="Overgaard C.K."/>
            <person name="Boysen A.T."/>
            <person name="Wollenberg R.D."/>
            <person name="Larsen T.O."/>
            <person name="Sorensen J.L."/>
            <person name="Nielsen K.L."/>
            <person name="Sondergaard T.E."/>
        </authorList>
    </citation>
    <scope>NUCLEOTIDE SEQUENCE [LARGE SCALE GENOMIC DNA]</scope>
    <source>
        <strain evidence="7 8">AAU 773</strain>
    </source>
</reference>
<name>A0ABR2I2L4_9PEZI</name>
<evidence type="ECO:0000256" key="3">
    <source>
        <dbReference type="ARBA" id="ARBA00022679"/>
    </source>
</evidence>
<dbReference type="Pfam" id="PF13409">
    <property type="entry name" value="GST_N_2"/>
    <property type="match status" value="1"/>
</dbReference>
<dbReference type="Proteomes" id="UP001390339">
    <property type="component" value="Unassembled WGS sequence"/>
</dbReference>
<sequence length="290" mass="33841">MHKYRRHRGYDTSWFSWRTTNPLGNTSKMSDTNQNMEVRNGESKECEVVMGSPEYDGRVALYVIKADQTSWINYMKPLILAAELKVPRVISVIDTHDEWYYSVHPERYVPALKDQDPETGEEVIVFESTACLQYLADRWDKDGYWTGRTARERGAVMSWTEYQTAGIGADVRNLAYYRATAKYWLYFLKGYPTRAESVQLPRTIKKLHDNVVKQWDILEKRLSQPGQDYIALGDRPTLADLSYFPYGMPWMFKFLDVEMSNWPNIVQWATRLAARPAVREILEMAPKIGH</sequence>
<dbReference type="InterPro" id="IPR004046">
    <property type="entry name" value="GST_C"/>
</dbReference>
<organism evidence="7 8">
    <name type="scientific">Apiospora arundinis</name>
    <dbReference type="NCBI Taxonomy" id="335852"/>
    <lineage>
        <taxon>Eukaryota</taxon>
        <taxon>Fungi</taxon>
        <taxon>Dikarya</taxon>
        <taxon>Ascomycota</taxon>
        <taxon>Pezizomycotina</taxon>
        <taxon>Sordariomycetes</taxon>
        <taxon>Xylariomycetidae</taxon>
        <taxon>Amphisphaeriales</taxon>
        <taxon>Apiosporaceae</taxon>
        <taxon>Apiospora</taxon>
    </lineage>
</organism>
<dbReference type="PROSITE" id="PS50404">
    <property type="entry name" value="GST_NTER"/>
    <property type="match status" value="1"/>
</dbReference>
<dbReference type="SFLD" id="SFLDS00019">
    <property type="entry name" value="Glutathione_Transferase_(cytos"/>
    <property type="match status" value="1"/>
</dbReference>
<evidence type="ECO:0000313" key="8">
    <source>
        <dbReference type="Proteomes" id="UP001390339"/>
    </source>
</evidence>
<dbReference type="InterPro" id="IPR036249">
    <property type="entry name" value="Thioredoxin-like_sf"/>
</dbReference>
<dbReference type="EC" id="2.5.1.18" evidence="2"/>
<feature type="domain" description="GST C-terminal" evidence="6">
    <location>
        <begin position="149"/>
        <end position="290"/>
    </location>
</feature>